<dbReference type="EMBL" id="JACIDX010000002">
    <property type="protein sequence ID" value="MBB3953840.1"/>
    <property type="molecule type" value="Genomic_DNA"/>
</dbReference>
<dbReference type="PANTHER" id="PTHR43586:SF15">
    <property type="entry name" value="BLR3095 PROTEIN"/>
    <property type="match status" value="1"/>
</dbReference>
<sequence>MTPSFDLDALRSQFPSLPRLAYFNSGSYGLLARGVRAAFDSYLDRREEVGADWGGWVMANEGLRGQVAALLGVSGDEVAITASASAGINAVASSLDYAARPKIVVTNFDFPTSAQIWHAQAQAGAQVVHVAETEDGLIPLDALLSAIDEQTAIVALSHVCYRHGGRIPDADIRAVVARAHELGALVILDGYQIIGTQEIRPADLGVDFYVGGFLKYLLGTAGAGFLYASARVVEQITPRTSGWFAQADINAMDIFANSPSPTARRFEAGTPPVPSAIACAAGLKVLGEVGLPAVGDWIGQLTALTIERLAQEGIAPGSPTDPARRGPLLTVVARDDNALVAALAEQDVITSCRDGRLRAGFHFYNTLADVDRFLDALIANRALLA</sequence>
<proteinExistence type="predicted"/>
<name>A0A7W6CHG0_9SPHN</name>
<dbReference type="SUPFAM" id="SSF53383">
    <property type="entry name" value="PLP-dependent transferases"/>
    <property type="match status" value="1"/>
</dbReference>
<feature type="domain" description="Aminotransferase class V" evidence="2">
    <location>
        <begin position="61"/>
        <end position="373"/>
    </location>
</feature>
<dbReference type="PANTHER" id="PTHR43586">
    <property type="entry name" value="CYSTEINE DESULFURASE"/>
    <property type="match status" value="1"/>
</dbReference>
<evidence type="ECO:0000313" key="3">
    <source>
        <dbReference type="EMBL" id="MBB3953840.1"/>
    </source>
</evidence>
<organism evidence="3 4">
    <name type="scientific">Novosphingobium sediminicola</name>
    <dbReference type="NCBI Taxonomy" id="563162"/>
    <lineage>
        <taxon>Bacteria</taxon>
        <taxon>Pseudomonadati</taxon>
        <taxon>Pseudomonadota</taxon>
        <taxon>Alphaproteobacteria</taxon>
        <taxon>Sphingomonadales</taxon>
        <taxon>Sphingomonadaceae</taxon>
        <taxon>Novosphingobium</taxon>
    </lineage>
</organism>
<dbReference type="InterPro" id="IPR000192">
    <property type="entry name" value="Aminotrans_V_dom"/>
</dbReference>
<gene>
    <name evidence="3" type="ORF">GGR38_000767</name>
</gene>
<dbReference type="Proteomes" id="UP000548867">
    <property type="component" value="Unassembled WGS sequence"/>
</dbReference>
<keyword evidence="3" id="KW-0456">Lyase</keyword>
<evidence type="ECO:0000259" key="2">
    <source>
        <dbReference type="Pfam" id="PF00266"/>
    </source>
</evidence>
<dbReference type="Gene3D" id="3.40.640.10">
    <property type="entry name" value="Type I PLP-dependent aspartate aminotransferase-like (Major domain)"/>
    <property type="match status" value="1"/>
</dbReference>
<dbReference type="InterPro" id="IPR015422">
    <property type="entry name" value="PyrdxlP-dep_Trfase_small"/>
</dbReference>
<evidence type="ECO:0000313" key="4">
    <source>
        <dbReference type="Proteomes" id="UP000548867"/>
    </source>
</evidence>
<dbReference type="InterPro" id="IPR015421">
    <property type="entry name" value="PyrdxlP-dep_Trfase_major"/>
</dbReference>
<dbReference type="InterPro" id="IPR015424">
    <property type="entry name" value="PyrdxlP-dep_Trfase"/>
</dbReference>
<keyword evidence="1" id="KW-0663">Pyridoxal phosphate</keyword>
<dbReference type="RefSeq" id="WP_183622803.1">
    <property type="nucleotide sequence ID" value="NZ_JACIDX010000002.1"/>
</dbReference>
<accession>A0A7W6CHG0</accession>
<protein>
    <submittedName>
        <fullName evidence="3">Selenocysteine lyase/cysteine desulfurase</fullName>
    </submittedName>
</protein>
<comment type="caution">
    <text evidence="3">The sequence shown here is derived from an EMBL/GenBank/DDBJ whole genome shotgun (WGS) entry which is preliminary data.</text>
</comment>
<dbReference type="GO" id="GO:0016829">
    <property type="term" value="F:lyase activity"/>
    <property type="evidence" value="ECO:0007669"/>
    <property type="project" value="UniProtKB-KW"/>
</dbReference>
<reference evidence="3 4" key="1">
    <citation type="submission" date="2020-08" db="EMBL/GenBank/DDBJ databases">
        <title>Genomic Encyclopedia of Type Strains, Phase IV (KMG-IV): sequencing the most valuable type-strain genomes for metagenomic binning, comparative biology and taxonomic classification.</title>
        <authorList>
            <person name="Goeker M."/>
        </authorList>
    </citation>
    <scope>NUCLEOTIDE SEQUENCE [LARGE SCALE GENOMIC DNA]</scope>
    <source>
        <strain evidence="3 4">DSM 27057</strain>
    </source>
</reference>
<keyword evidence="4" id="KW-1185">Reference proteome</keyword>
<dbReference type="AlphaFoldDB" id="A0A7W6CHG0"/>
<evidence type="ECO:0000256" key="1">
    <source>
        <dbReference type="ARBA" id="ARBA00022898"/>
    </source>
</evidence>
<dbReference type="Pfam" id="PF00266">
    <property type="entry name" value="Aminotran_5"/>
    <property type="match status" value="1"/>
</dbReference>
<dbReference type="Gene3D" id="3.90.1150.10">
    <property type="entry name" value="Aspartate Aminotransferase, domain 1"/>
    <property type="match status" value="1"/>
</dbReference>